<organism evidence="7 8">
    <name type="scientific">Larkinella terrae</name>
    <dbReference type="NCBI Taxonomy" id="2025311"/>
    <lineage>
        <taxon>Bacteria</taxon>
        <taxon>Pseudomonadati</taxon>
        <taxon>Bacteroidota</taxon>
        <taxon>Cytophagia</taxon>
        <taxon>Cytophagales</taxon>
        <taxon>Spirosomataceae</taxon>
        <taxon>Larkinella</taxon>
    </lineage>
</organism>
<dbReference type="InterPro" id="IPR029044">
    <property type="entry name" value="Nucleotide-diphossugar_trans"/>
</dbReference>
<comment type="similarity">
    <text evidence="2">Belongs to the glycosyltransferase 2 family.</text>
</comment>
<comment type="cofactor">
    <cofactor evidence="1">
        <name>Mg(2+)</name>
        <dbReference type="ChEBI" id="CHEBI:18420"/>
    </cofactor>
</comment>
<evidence type="ECO:0000256" key="4">
    <source>
        <dbReference type="ARBA" id="ARBA00022679"/>
    </source>
</evidence>
<reference evidence="7 8" key="1">
    <citation type="journal article" date="2018" name="Antonie Van Leeuwenhoek">
        <title>Larkinella terrae sp. nov., isolated from soil on Jeju Island, South Korea.</title>
        <authorList>
            <person name="Ten L.N."/>
            <person name="Jeon J."/>
            <person name="Park S.J."/>
            <person name="Park S."/>
            <person name="Lee S.Y."/>
            <person name="Kim M.K."/>
            <person name="Jung H.Y."/>
        </authorList>
    </citation>
    <scope>NUCLEOTIDE SEQUENCE [LARGE SCALE GENOMIC DNA]</scope>
    <source>
        <strain evidence="7 8">KCTC 52001</strain>
    </source>
</reference>
<keyword evidence="4 7" id="KW-0808">Transferase</keyword>
<evidence type="ECO:0000256" key="5">
    <source>
        <dbReference type="ARBA" id="ARBA00022842"/>
    </source>
</evidence>
<proteinExistence type="inferred from homology"/>
<evidence type="ECO:0000256" key="3">
    <source>
        <dbReference type="ARBA" id="ARBA00022676"/>
    </source>
</evidence>
<dbReference type="GO" id="GO:0016757">
    <property type="term" value="F:glycosyltransferase activity"/>
    <property type="evidence" value="ECO:0007669"/>
    <property type="project" value="UniProtKB-KW"/>
</dbReference>
<dbReference type="PANTHER" id="PTHR48090">
    <property type="entry name" value="UNDECAPRENYL-PHOSPHATE 4-DEOXY-4-FORMAMIDO-L-ARABINOSE TRANSFERASE-RELATED"/>
    <property type="match status" value="1"/>
</dbReference>
<sequence>MTCSIIIRAFNEEAHIGKLLNGIKQQETQTDLEVILVDSGSKDNTVRIAESYGAKIVRIRPEEFSFGRALNIGCEQASGEILLFASAHVYPVYTNWIDQMLKPFEDAKTALTYGRQIGNQSSKYSEQQLFAKWFPAVSNYNQQIPFCNNANTAIRRSLWQELPYDETLTGLEDLHWASEILQRGYKIAYDADATIVHVHEETPRKIFNRYYREAIAFKRLKPMARFGLWDFAYLSVSNLISDYVTALQERVFWQHCTEIPVFRILQFWGTYQGYRFFGTLDRTLRERFYYPNEVFRREKPLNQEQVVMKQIAYE</sequence>
<name>A0A7K0EHC8_9BACT</name>
<dbReference type="OrthoDB" id="9810303at2"/>
<dbReference type="InterPro" id="IPR001173">
    <property type="entry name" value="Glyco_trans_2-like"/>
</dbReference>
<dbReference type="Proteomes" id="UP000441754">
    <property type="component" value="Unassembled WGS sequence"/>
</dbReference>
<comment type="caution">
    <text evidence="7">The sequence shown here is derived from an EMBL/GenBank/DDBJ whole genome shotgun (WGS) entry which is preliminary data.</text>
</comment>
<dbReference type="EMBL" id="WJXZ01000002">
    <property type="protein sequence ID" value="MRS60856.1"/>
    <property type="molecule type" value="Genomic_DNA"/>
</dbReference>
<dbReference type="InterPro" id="IPR050256">
    <property type="entry name" value="Glycosyltransferase_2"/>
</dbReference>
<feature type="domain" description="Glycosyltransferase 2-like" evidence="6">
    <location>
        <begin position="4"/>
        <end position="159"/>
    </location>
</feature>
<dbReference type="RefSeq" id="WP_154174223.1">
    <property type="nucleotide sequence ID" value="NZ_WJXZ01000002.1"/>
</dbReference>
<evidence type="ECO:0000259" key="6">
    <source>
        <dbReference type="Pfam" id="PF00535"/>
    </source>
</evidence>
<gene>
    <name evidence="7" type="ORF">GJJ30_06080</name>
</gene>
<dbReference type="Gene3D" id="3.90.550.10">
    <property type="entry name" value="Spore Coat Polysaccharide Biosynthesis Protein SpsA, Chain A"/>
    <property type="match status" value="1"/>
</dbReference>
<evidence type="ECO:0000256" key="2">
    <source>
        <dbReference type="ARBA" id="ARBA00006739"/>
    </source>
</evidence>
<keyword evidence="8" id="KW-1185">Reference proteome</keyword>
<evidence type="ECO:0000313" key="8">
    <source>
        <dbReference type="Proteomes" id="UP000441754"/>
    </source>
</evidence>
<dbReference type="PANTHER" id="PTHR48090:SF10">
    <property type="entry name" value="GLUCOSYL-3-PHOSPHOGLYCERATE SYNTHASE"/>
    <property type="match status" value="1"/>
</dbReference>
<protein>
    <submittedName>
        <fullName evidence="7">Glycosyltransferase</fullName>
    </submittedName>
</protein>
<evidence type="ECO:0000256" key="1">
    <source>
        <dbReference type="ARBA" id="ARBA00001946"/>
    </source>
</evidence>
<dbReference type="Pfam" id="PF00535">
    <property type="entry name" value="Glycos_transf_2"/>
    <property type="match status" value="1"/>
</dbReference>
<keyword evidence="5" id="KW-0460">Magnesium</keyword>
<keyword evidence="3" id="KW-0328">Glycosyltransferase</keyword>
<dbReference type="AlphaFoldDB" id="A0A7K0EHC8"/>
<evidence type="ECO:0000313" key="7">
    <source>
        <dbReference type="EMBL" id="MRS60856.1"/>
    </source>
</evidence>
<accession>A0A7K0EHC8</accession>
<dbReference type="SUPFAM" id="SSF53448">
    <property type="entry name" value="Nucleotide-diphospho-sugar transferases"/>
    <property type="match status" value="1"/>
</dbReference>